<evidence type="ECO:0000313" key="1">
    <source>
        <dbReference type="EMBL" id="TVU28371.1"/>
    </source>
</evidence>
<protein>
    <submittedName>
        <fullName evidence="1">Uncharacterized protein</fullName>
    </submittedName>
</protein>
<reference evidence="1 2" key="1">
    <citation type="journal article" date="2019" name="Sci. Rep.">
        <title>A high-quality genome of Eragrostis curvula grass provides insights into Poaceae evolution and supports new strategies to enhance forage quality.</title>
        <authorList>
            <person name="Carballo J."/>
            <person name="Santos B.A.C.M."/>
            <person name="Zappacosta D."/>
            <person name="Garbus I."/>
            <person name="Selva J.P."/>
            <person name="Gallo C.A."/>
            <person name="Diaz A."/>
            <person name="Albertini E."/>
            <person name="Caccamo M."/>
            <person name="Echenique V."/>
        </authorList>
    </citation>
    <scope>NUCLEOTIDE SEQUENCE [LARGE SCALE GENOMIC DNA]</scope>
    <source>
        <strain evidence="2">cv. Victoria</strain>
        <tissue evidence="1">Leaf</tissue>
    </source>
</reference>
<sequence length="250" mass="25529">MEHDFMGLGLFASSSTTTTAAADIDGGSAAQQALASEAWPRFASAPPPSVFQRHADAGVVDPAAPFAPNGVVAGRGRGQAYAPTVLVPPPPQDAGGFFAASARGSDGLGLGMPPTAVVAAGAGPMNVQGHRGPVHHGAAAITAPRSTAPAPAAHDHSTAKVTITCASGTQLVLDNVPIELVEQFVLSVGNETGAAATQHALHPEPTEFSSRAQLMALWGLSDAQDGDIMPNRAASLVRFLDKRKKRHKRC</sequence>
<proteinExistence type="predicted"/>
<dbReference type="AlphaFoldDB" id="A0A5J9UYJ5"/>
<keyword evidence="2" id="KW-1185">Reference proteome</keyword>
<dbReference type="Proteomes" id="UP000324897">
    <property type="component" value="Chromosome 1"/>
</dbReference>
<dbReference type="OrthoDB" id="649989at2759"/>
<comment type="caution">
    <text evidence="1">The sequence shown here is derived from an EMBL/GenBank/DDBJ whole genome shotgun (WGS) entry which is preliminary data.</text>
</comment>
<accession>A0A5J9UYJ5</accession>
<gene>
    <name evidence="1" type="ORF">EJB05_19888</name>
</gene>
<dbReference type="EMBL" id="RWGY01000011">
    <property type="protein sequence ID" value="TVU28371.1"/>
    <property type="molecule type" value="Genomic_DNA"/>
</dbReference>
<dbReference type="Gramene" id="TVU28371">
    <property type="protein sequence ID" value="TVU28371"/>
    <property type="gene ID" value="EJB05_19888"/>
</dbReference>
<evidence type="ECO:0000313" key="2">
    <source>
        <dbReference type="Proteomes" id="UP000324897"/>
    </source>
</evidence>
<name>A0A5J9UYJ5_9POAL</name>
<organism evidence="1 2">
    <name type="scientific">Eragrostis curvula</name>
    <name type="common">weeping love grass</name>
    <dbReference type="NCBI Taxonomy" id="38414"/>
    <lineage>
        <taxon>Eukaryota</taxon>
        <taxon>Viridiplantae</taxon>
        <taxon>Streptophyta</taxon>
        <taxon>Embryophyta</taxon>
        <taxon>Tracheophyta</taxon>
        <taxon>Spermatophyta</taxon>
        <taxon>Magnoliopsida</taxon>
        <taxon>Liliopsida</taxon>
        <taxon>Poales</taxon>
        <taxon>Poaceae</taxon>
        <taxon>PACMAD clade</taxon>
        <taxon>Chloridoideae</taxon>
        <taxon>Eragrostideae</taxon>
        <taxon>Eragrostidinae</taxon>
        <taxon>Eragrostis</taxon>
    </lineage>
</organism>